<dbReference type="EMBL" id="WKLT01000004">
    <property type="protein sequence ID" value="MRY57466.1"/>
    <property type="molecule type" value="Genomic_DNA"/>
</dbReference>
<organism evidence="3 4">
    <name type="scientific">Parabacteroides distasonis</name>
    <dbReference type="NCBI Taxonomy" id="823"/>
    <lineage>
        <taxon>Bacteria</taxon>
        <taxon>Pseudomonadati</taxon>
        <taxon>Bacteroidota</taxon>
        <taxon>Bacteroidia</taxon>
        <taxon>Bacteroidales</taxon>
        <taxon>Tannerellaceae</taxon>
        <taxon>Parabacteroides</taxon>
    </lineage>
</organism>
<dbReference type="Pfam" id="PF19910">
    <property type="entry name" value="DUF6383"/>
    <property type="match status" value="1"/>
</dbReference>
<evidence type="ECO:0000313" key="4">
    <source>
        <dbReference type="Proteomes" id="UP000463337"/>
    </source>
</evidence>
<gene>
    <name evidence="3" type="ORF">GKD59_05980</name>
</gene>
<reference evidence="3 4" key="1">
    <citation type="journal article" date="2019" name="Nat. Med.">
        <title>A library of human gut bacterial isolates paired with longitudinal multiomics data enables mechanistic microbiome research.</title>
        <authorList>
            <person name="Poyet M."/>
            <person name="Groussin M."/>
            <person name="Gibbons S.M."/>
            <person name="Avila-Pacheco J."/>
            <person name="Jiang X."/>
            <person name="Kearney S.M."/>
            <person name="Perrotta A.R."/>
            <person name="Berdy B."/>
            <person name="Zhao S."/>
            <person name="Lieberman T.D."/>
            <person name="Swanson P.K."/>
            <person name="Smith M."/>
            <person name="Roesemann S."/>
            <person name="Alexander J.E."/>
            <person name="Rich S.A."/>
            <person name="Livny J."/>
            <person name="Vlamakis H."/>
            <person name="Clish C."/>
            <person name="Bullock K."/>
            <person name="Deik A."/>
            <person name="Scott J."/>
            <person name="Pierce K.A."/>
            <person name="Xavier R.J."/>
            <person name="Alm E.J."/>
        </authorList>
    </citation>
    <scope>NUCLEOTIDE SEQUENCE [LARGE SCALE GENOMIC DNA]</scope>
    <source>
        <strain evidence="3 4">BIOML-A41</strain>
    </source>
</reference>
<dbReference type="AlphaFoldDB" id="A0A415ML54"/>
<proteinExistence type="predicted"/>
<comment type="caution">
    <text evidence="3">The sequence shown here is derived from an EMBL/GenBank/DDBJ whole genome shotgun (WGS) entry which is preliminary data.</text>
</comment>
<dbReference type="InterPro" id="IPR045963">
    <property type="entry name" value="DUF6383"/>
</dbReference>
<feature type="signal peptide" evidence="1">
    <location>
        <begin position="1"/>
        <end position="22"/>
    </location>
</feature>
<dbReference type="RefSeq" id="WP_048927935.1">
    <property type="nucleotide sequence ID" value="NZ_AP019729.1"/>
</dbReference>
<accession>A0A415ML54</accession>
<name>A0A415ML54_PARDI</name>
<feature type="domain" description="DUF6383" evidence="2">
    <location>
        <begin position="1117"/>
        <end position="1189"/>
    </location>
</feature>
<evidence type="ECO:0000259" key="2">
    <source>
        <dbReference type="Pfam" id="PF19910"/>
    </source>
</evidence>
<feature type="chain" id="PRO_5043189917" description="DUF6383 domain-containing protein" evidence="1">
    <location>
        <begin position="23"/>
        <end position="1190"/>
    </location>
</feature>
<keyword evidence="1" id="KW-0732">Signal</keyword>
<dbReference type="Proteomes" id="UP000463337">
    <property type="component" value="Unassembled WGS sequence"/>
</dbReference>
<evidence type="ECO:0000313" key="3">
    <source>
        <dbReference type="EMBL" id="MRY57466.1"/>
    </source>
</evidence>
<protein>
    <recommendedName>
        <fullName evidence="2">DUF6383 domain-containing protein</fullName>
    </recommendedName>
</protein>
<sequence>MNKKFSTLLCAGLLVSAFTLNAQTPAQAQHIDALTSISGVGAAAVPYFESATPKGMFQLKANDKVLIVENDKYKLVAPSDLTDVESSLWCISITETESQGKNPIFDFINKKTGAILAFDTETSNVGSSFGGWAFSSTWTKSSYEKDPTKGGLRPEKELFTYIDSDYAYILFGEGDEVKAKKVMASDAEDKTGDAQDALKFTVWNAGTYVLSANEINAYLKNNKDVLNFHLDANADVNPFSASQIEAKVADGVTADGKNFVYVVKKDEKDKKTYLKVDTAANGVGIEFLKFGWSDTNVEKYADALTVTGDADDISQQHKFLFTYRPSADSLFIQVKEARVRDTQKPTAERGYWKDATKVKYGSNYHDIYCDGKQAADANSDADQLFVKLQNYTVADRIVTIGTKAINTQISFGINGCVASNNKTSLDEGLYIIKNDKGQVLAAPIHLNDNNAANKAQWITLDEQDPMHMPAYQWVVTKVYTADKAKATSPVKFVNREFPELYANSVQLTLNEDGDIIGTAVGTTIDKVLNKATFTRITDKNILGDKKLGYRYIPTDSLLVNKYVFNYLNPFTDSYWMANGADKDSVNYVKETASRYMLEEGSTAGYGYGYGKDKDTPEGKALARLGIARLERTNYVVKTVDGAKSLVEAYGEKYSMGVNNYKVTPYVVDTFFFKENNHYNAKHFYAIVESAPKWVASDGKVIYAYEVKNDKGEVVKYVDAQGQDVSVSNYKWAGAIIQSVSAEFDKATHKVGTADDGKSAVLKVQILNETRTSAFTVEADKTPLYRRFNNAVIGEKADDAADSLIFVEKIRQEYLMDEWNPNLTSETVDYAGIWNRDKAKGKLVFNIDTAWVNRGKGYIKPQYLISVDRQDQDLNIVTHPCTEAGPHIKPDGTPTTDPYECVHATHKTLGFTYGKYLVSFGDSAMINDMEAPYMDIKGGYTRVGFVRAIKVGDSLVVLTNGFEKVEPAKIDTAEIFANYKATKCERFIVDLTGDNHKNVTWSFRYVNPLEAAKAYIEGGEGEGVNNEFLFESNIYEKTGYKSTNATVAGVSTDGKATKGFQEAQSGSIAPEYAAWLKMQNGCLVLTRGDSKFDAAKTGSDGALIFNAVRPTEKDDMVTSNDEVSVEGVSVVATNGAVTIQGAAGKSVVITNILGKVVAETILTSDNATIAVPAGIVAVAVDGEEAVKVVVK</sequence>
<evidence type="ECO:0000256" key="1">
    <source>
        <dbReference type="SAM" id="SignalP"/>
    </source>
</evidence>